<evidence type="ECO:0000313" key="1">
    <source>
        <dbReference type="EMBL" id="MBO2464976.1"/>
    </source>
</evidence>
<reference evidence="1 2" key="1">
    <citation type="submission" date="2021-03" db="EMBL/GenBank/DDBJ databases">
        <title>Actinomadura violae sp. nov., isolated from lichen in Thailand.</title>
        <authorList>
            <person name="Kanchanasin P."/>
            <person name="Saeng-In P."/>
            <person name="Phongsopitanun W."/>
            <person name="Yuki M."/>
            <person name="Kudo T."/>
            <person name="Ohkuma M."/>
            <person name="Tanasupawat S."/>
        </authorList>
    </citation>
    <scope>NUCLEOTIDE SEQUENCE [LARGE SCALE GENOMIC DNA]</scope>
    <source>
        <strain evidence="1 2">LCR2-06</strain>
    </source>
</reference>
<dbReference type="Proteomes" id="UP000680206">
    <property type="component" value="Unassembled WGS sequence"/>
</dbReference>
<dbReference type="RefSeq" id="WP_208251839.1">
    <property type="nucleotide sequence ID" value="NZ_JAGEPF010000040.1"/>
</dbReference>
<organism evidence="1 2">
    <name type="scientific">Actinomadura violacea</name>
    <dbReference type="NCBI Taxonomy" id="2819934"/>
    <lineage>
        <taxon>Bacteria</taxon>
        <taxon>Bacillati</taxon>
        <taxon>Actinomycetota</taxon>
        <taxon>Actinomycetes</taxon>
        <taxon>Streptosporangiales</taxon>
        <taxon>Thermomonosporaceae</taxon>
        <taxon>Actinomadura</taxon>
    </lineage>
</organism>
<dbReference type="EMBL" id="JAGEPF010000040">
    <property type="protein sequence ID" value="MBO2464976.1"/>
    <property type="molecule type" value="Genomic_DNA"/>
</dbReference>
<protein>
    <submittedName>
        <fullName evidence="1">Uncharacterized protein</fullName>
    </submittedName>
</protein>
<comment type="caution">
    <text evidence="1">The sequence shown here is derived from an EMBL/GenBank/DDBJ whole genome shotgun (WGS) entry which is preliminary data.</text>
</comment>
<evidence type="ECO:0000313" key="2">
    <source>
        <dbReference type="Proteomes" id="UP000680206"/>
    </source>
</evidence>
<gene>
    <name evidence="1" type="ORF">J4709_46165</name>
</gene>
<proteinExistence type="predicted"/>
<keyword evidence="2" id="KW-1185">Reference proteome</keyword>
<sequence length="77" mass="8568">MPVLTAPVAESEFRPYGLRNQVGLRPAVTAIPPLVFDPDRQVNLHQGVPLADQRDLMIQFTVTWGTTHKDNKTDDNG</sequence>
<accession>A0ABS3S7W5</accession>
<name>A0ABS3S7W5_9ACTN</name>